<keyword evidence="7" id="KW-1185">Reference proteome</keyword>
<dbReference type="PANTHER" id="PTHR15162">
    <property type="entry name" value="ASPARTOACYLASE"/>
    <property type="match status" value="1"/>
</dbReference>
<evidence type="ECO:0000313" key="6">
    <source>
        <dbReference type="EMBL" id="PWG04437.1"/>
    </source>
</evidence>
<feature type="domain" description="Succinylglutamate desuccinylase/Aspartoacylase catalytic" evidence="5">
    <location>
        <begin position="30"/>
        <end position="196"/>
    </location>
</feature>
<dbReference type="GO" id="GO:0016788">
    <property type="term" value="F:hydrolase activity, acting on ester bonds"/>
    <property type="evidence" value="ECO:0007669"/>
    <property type="project" value="InterPro"/>
</dbReference>
<evidence type="ECO:0000256" key="4">
    <source>
        <dbReference type="ARBA" id="ARBA00022833"/>
    </source>
</evidence>
<comment type="caution">
    <text evidence="6">The sequence shown here is derived from an EMBL/GenBank/DDBJ whole genome shotgun (WGS) entry which is preliminary data.</text>
</comment>
<dbReference type="Gene3D" id="3.40.630.10">
    <property type="entry name" value="Zn peptidases"/>
    <property type="match status" value="1"/>
</dbReference>
<evidence type="ECO:0000259" key="5">
    <source>
        <dbReference type="Pfam" id="PF24827"/>
    </source>
</evidence>
<dbReference type="GO" id="GO:0046872">
    <property type="term" value="F:metal ion binding"/>
    <property type="evidence" value="ECO:0007669"/>
    <property type="project" value="UniProtKB-KW"/>
</dbReference>
<evidence type="ECO:0000256" key="2">
    <source>
        <dbReference type="ARBA" id="ARBA00022723"/>
    </source>
</evidence>
<gene>
    <name evidence="6" type="ORF">DIS07_13615</name>
</gene>
<evidence type="ECO:0000256" key="1">
    <source>
        <dbReference type="ARBA" id="ARBA00001947"/>
    </source>
</evidence>
<keyword evidence="2" id="KW-0479">Metal-binding</keyword>
<evidence type="ECO:0000256" key="3">
    <source>
        <dbReference type="ARBA" id="ARBA00022801"/>
    </source>
</evidence>
<keyword evidence="4" id="KW-0862">Zinc</keyword>
<keyword evidence="3" id="KW-0378">Hydrolase</keyword>
<dbReference type="AlphaFoldDB" id="A0A2U2J7Y6"/>
<proteinExistence type="predicted"/>
<reference evidence="6 7" key="1">
    <citation type="submission" date="2018-05" db="EMBL/GenBank/DDBJ databases">
        <title>Polaribacter aquimarinus sp. nov., isolated from sediment in a sediment of sea.</title>
        <authorList>
            <person name="Lu D."/>
        </authorList>
    </citation>
    <scope>NUCLEOTIDE SEQUENCE [LARGE SCALE GENOMIC DNA]</scope>
    <source>
        <strain evidence="6 7">ZY113</strain>
    </source>
</reference>
<dbReference type="InterPro" id="IPR055438">
    <property type="entry name" value="AstE_AspA_cat"/>
</dbReference>
<sequence length="391" mass="45398">MINQIEIESFNQKISVQRVLGKIIGTKESPTVIAIGGIHGNERAGVNALLKVFKTIASEKIPFKGNFYGISGNINAISKNVRFQNVDLNRIWTKEQILKLHLENDLDEESSEQKEIYHILKKILETDKGPFYFLDLHTTSADTQPFITISDSLDNRRYSSNFSIPTILGIEEFLDGPLLTYINEFGHVALGFEAGQHQKEVSVDNCIAFLWLALVAAKCIKKRHVKKHRFYKHSLSMFIENQDFYKIDFKYTIKPFEDFKMVAGYKNFQEIEKNDVLAYSNGKKLISDFEGKIFMPLYQQKGDDGYFIISKISKFWLNTSRFLRKVHFHHFLKLLPGVTSHKKKPYTLIVNPKTAQFLATEIFHLFGYRKKVLKRGKLHFIKRDRKVNEFL</sequence>
<evidence type="ECO:0000313" key="7">
    <source>
        <dbReference type="Proteomes" id="UP000245670"/>
    </source>
</evidence>
<name>A0A2U2J7Y6_9FLAO</name>
<accession>A0A2U2J7Y6</accession>
<protein>
    <submittedName>
        <fullName evidence="6">Aspartoacylase</fullName>
    </submittedName>
</protein>
<dbReference type="GO" id="GO:0005829">
    <property type="term" value="C:cytosol"/>
    <property type="evidence" value="ECO:0007669"/>
    <property type="project" value="TreeGrafter"/>
</dbReference>
<comment type="cofactor">
    <cofactor evidence="1">
        <name>Zn(2+)</name>
        <dbReference type="ChEBI" id="CHEBI:29105"/>
    </cofactor>
</comment>
<dbReference type="RefSeq" id="WP_109405807.1">
    <property type="nucleotide sequence ID" value="NZ_QFFG01000006.1"/>
</dbReference>
<dbReference type="EMBL" id="QFFG01000006">
    <property type="protein sequence ID" value="PWG04437.1"/>
    <property type="molecule type" value="Genomic_DNA"/>
</dbReference>
<organism evidence="6 7">
    <name type="scientific">Polaribacter aquimarinus</name>
    <dbReference type="NCBI Taxonomy" id="2100726"/>
    <lineage>
        <taxon>Bacteria</taxon>
        <taxon>Pseudomonadati</taxon>
        <taxon>Bacteroidota</taxon>
        <taxon>Flavobacteriia</taxon>
        <taxon>Flavobacteriales</taxon>
        <taxon>Flavobacteriaceae</taxon>
    </lineage>
</organism>
<dbReference type="Proteomes" id="UP000245670">
    <property type="component" value="Unassembled WGS sequence"/>
</dbReference>
<dbReference type="SUPFAM" id="SSF53187">
    <property type="entry name" value="Zn-dependent exopeptidases"/>
    <property type="match status" value="1"/>
</dbReference>
<dbReference type="OrthoDB" id="1523003at2"/>
<dbReference type="PANTHER" id="PTHR15162:SF7">
    <property type="entry name" value="SUCCINYLGLUTAMATE DESUCCINYLASE"/>
    <property type="match status" value="1"/>
</dbReference>
<dbReference type="InterPro" id="IPR050178">
    <property type="entry name" value="AspA/AstE_fam"/>
</dbReference>
<dbReference type="Pfam" id="PF24827">
    <property type="entry name" value="AstE_AspA_cat"/>
    <property type="match status" value="1"/>
</dbReference>